<keyword evidence="2" id="KW-1185">Reference proteome</keyword>
<evidence type="ECO:0008006" key="3">
    <source>
        <dbReference type="Google" id="ProtNLM"/>
    </source>
</evidence>
<protein>
    <recommendedName>
        <fullName evidence="3">Secreted protein</fullName>
    </recommendedName>
</protein>
<dbReference type="Proteomes" id="UP000256971">
    <property type="component" value="Chromosome"/>
</dbReference>
<evidence type="ECO:0000313" key="2">
    <source>
        <dbReference type="Proteomes" id="UP000256971"/>
    </source>
</evidence>
<sequence>MVNPILRPFLWGIARIHFCYRTSLHSFAAQANGVMQQNVFHNTKSMLLFKRWVQTYLESQRAEHCS</sequence>
<reference evidence="1 2" key="1">
    <citation type="submission" date="2018-08" db="EMBL/GenBank/DDBJ databases">
        <title>Complete genome sequence of type strain Thalassospira indica MCCC 1A01103T, isolated from isolated from deep seawater of the Indian Ocean.</title>
        <authorList>
            <person name="Liu Y."/>
        </authorList>
    </citation>
    <scope>NUCLEOTIDE SEQUENCE [LARGE SCALE GENOMIC DNA]</scope>
    <source>
        <strain evidence="1 2">PB8BT</strain>
    </source>
</reference>
<organism evidence="1 2">
    <name type="scientific">Thalassospira indica</name>
    <dbReference type="NCBI Taxonomy" id="1891279"/>
    <lineage>
        <taxon>Bacteria</taxon>
        <taxon>Pseudomonadati</taxon>
        <taxon>Pseudomonadota</taxon>
        <taxon>Alphaproteobacteria</taxon>
        <taxon>Rhodospirillales</taxon>
        <taxon>Thalassospiraceae</taxon>
        <taxon>Thalassospira</taxon>
    </lineage>
</organism>
<name>A0ABN5NE11_9PROT</name>
<evidence type="ECO:0000313" key="1">
    <source>
        <dbReference type="EMBL" id="AXO14672.1"/>
    </source>
</evidence>
<gene>
    <name evidence="1" type="ORF">DY252_10925</name>
</gene>
<dbReference type="EMBL" id="CP031555">
    <property type="protein sequence ID" value="AXO14672.1"/>
    <property type="molecule type" value="Genomic_DNA"/>
</dbReference>
<accession>A0ABN5NE11</accession>
<proteinExistence type="predicted"/>